<protein>
    <submittedName>
        <fullName evidence="2">Uncharacterized protein</fullName>
    </submittedName>
</protein>
<feature type="compositionally biased region" description="Basic and acidic residues" evidence="1">
    <location>
        <begin position="57"/>
        <end position="67"/>
    </location>
</feature>
<evidence type="ECO:0000256" key="1">
    <source>
        <dbReference type="SAM" id="MobiDB-lite"/>
    </source>
</evidence>
<name>A0ABQ8T1I2_PERAM</name>
<dbReference type="Proteomes" id="UP001148838">
    <property type="component" value="Unassembled WGS sequence"/>
</dbReference>
<keyword evidence="3" id="KW-1185">Reference proteome</keyword>
<dbReference type="EMBL" id="JAJSOF020000017">
    <property type="protein sequence ID" value="KAJ4440321.1"/>
    <property type="molecule type" value="Genomic_DNA"/>
</dbReference>
<evidence type="ECO:0000313" key="3">
    <source>
        <dbReference type="Proteomes" id="UP001148838"/>
    </source>
</evidence>
<evidence type="ECO:0000313" key="2">
    <source>
        <dbReference type="EMBL" id="KAJ4440321.1"/>
    </source>
</evidence>
<sequence length="339" mass="38984">MSRLQLRVLSKLIRIIYYTTDSANVAECAKNQLITHGVIAEYNREFKRNTASNMQKTKKEREIEKGEGSGSEIIAPGIPLPPQPFLIRWRTWLNAVNYYAEHYGKIMEVIDALDSTNSSAVAAVKSLPSEQLLKDILFIDSNFKIVSKSITLLESSKLQLSEALNIKYHKPLSKITIHLISEKAKCKLRNIIAKNSAYSQLRIINDVPSGHDKTSEVGVLKSSDFPFFKYVRITSCVVEHTFSQYKNCLSDHRRRFTLQSLKIKIRSESGNRTRGIIPRPSEWKNALKSQTQYTVFRSLITSLNDIMCVRSHTTAELWREVTDQYQLSEDRFEPHKYHQ</sequence>
<organism evidence="2 3">
    <name type="scientific">Periplaneta americana</name>
    <name type="common">American cockroach</name>
    <name type="synonym">Blatta americana</name>
    <dbReference type="NCBI Taxonomy" id="6978"/>
    <lineage>
        <taxon>Eukaryota</taxon>
        <taxon>Metazoa</taxon>
        <taxon>Ecdysozoa</taxon>
        <taxon>Arthropoda</taxon>
        <taxon>Hexapoda</taxon>
        <taxon>Insecta</taxon>
        <taxon>Pterygota</taxon>
        <taxon>Neoptera</taxon>
        <taxon>Polyneoptera</taxon>
        <taxon>Dictyoptera</taxon>
        <taxon>Blattodea</taxon>
        <taxon>Blattoidea</taxon>
        <taxon>Blattidae</taxon>
        <taxon>Blattinae</taxon>
        <taxon>Periplaneta</taxon>
    </lineage>
</organism>
<comment type="caution">
    <text evidence="2">The sequence shown here is derived from an EMBL/GenBank/DDBJ whole genome shotgun (WGS) entry which is preliminary data.</text>
</comment>
<accession>A0ABQ8T1I2</accession>
<reference evidence="2 3" key="1">
    <citation type="journal article" date="2022" name="Allergy">
        <title>Genome assembly and annotation of Periplaneta americana reveal a comprehensive cockroach allergen profile.</title>
        <authorList>
            <person name="Wang L."/>
            <person name="Xiong Q."/>
            <person name="Saelim N."/>
            <person name="Wang L."/>
            <person name="Nong W."/>
            <person name="Wan A.T."/>
            <person name="Shi M."/>
            <person name="Liu X."/>
            <person name="Cao Q."/>
            <person name="Hui J.H.L."/>
            <person name="Sookrung N."/>
            <person name="Leung T.F."/>
            <person name="Tungtrongchitr A."/>
            <person name="Tsui S.K.W."/>
        </authorList>
    </citation>
    <scope>NUCLEOTIDE SEQUENCE [LARGE SCALE GENOMIC DNA]</scope>
    <source>
        <strain evidence="2">PWHHKU_190912</strain>
    </source>
</reference>
<gene>
    <name evidence="2" type="ORF">ANN_08460</name>
</gene>
<feature type="region of interest" description="Disordered" evidence="1">
    <location>
        <begin position="50"/>
        <end position="69"/>
    </location>
</feature>
<proteinExistence type="predicted"/>